<evidence type="ECO:0000313" key="1">
    <source>
        <dbReference type="EMBL" id="CAE8648089.1"/>
    </source>
</evidence>
<evidence type="ECO:0000313" key="2">
    <source>
        <dbReference type="Proteomes" id="UP000626109"/>
    </source>
</evidence>
<dbReference type="Proteomes" id="UP000626109">
    <property type="component" value="Unassembled WGS sequence"/>
</dbReference>
<dbReference type="AlphaFoldDB" id="A0A813IDQ1"/>
<name>A0A813IDQ1_POLGL</name>
<protein>
    <submittedName>
        <fullName evidence="1">Uncharacterized protein</fullName>
    </submittedName>
</protein>
<reference evidence="1" key="1">
    <citation type="submission" date="2021-02" db="EMBL/GenBank/DDBJ databases">
        <authorList>
            <person name="Dougan E. K."/>
            <person name="Rhodes N."/>
            <person name="Thang M."/>
            <person name="Chan C."/>
        </authorList>
    </citation>
    <scope>NUCLEOTIDE SEQUENCE</scope>
</reference>
<feature type="non-terminal residue" evidence="1">
    <location>
        <position position="1"/>
    </location>
</feature>
<comment type="caution">
    <text evidence="1">The sequence shown here is derived from an EMBL/GenBank/DDBJ whole genome shotgun (WGS) entry which is preliminary data.</text>
</comment>
<gene>
    <name evidence="1" type="ORF">PGLA2088_LOCUS6258</name>
</gene>
<dbReference type="EMBL" id="CAJNNW010006187">
    <property type="protein sequence ID" value="CAE8648089.1"/>
    <property type="molecule type" value="Genomic_DNA"/>
</dbReference>
<proteinExistence type="predicted"/>
<sequence>MPAPPATATGGQLTRLVVASAAENHLRGATGFHAQVPSQASAARQSKLRVAAAVAAAAVLAGGISGRRRRLRARCRGRTAVAAGSIDSPDWESLDAIKELATPDRSAALSRSSSTKLRGIQKTPEEVIPADILASKHGKTLAEALGHMTEILNILALGTLILENAKDKSTVGLHGFELDATYVRKGDNGVEVTMPAAACLVFMMKYLSETFPDDP</sequence>
<organism evidence="1 2">
    <name type="scientific">Polarella glacialis</name>
    <name type="common">Dinoflagellate</name>
    <dbReference type="NCBI Taxonomy" id="89957"/>
    <lineage>
        <taxon>Eukaryota</taxon>
        <taxon>Sar</taxon>
        <taxon>Alveolata</taxon>
        <taxon>Dinophyceae</taxon>
        <taxon>Suessiales</taxon>
        <taxon>Suessiaceae</taxon>
        <taxon>Polarella</taxon>
    </lineage>
</organism>
<accession>A0A813IDQ1</accession>